<reference evidence="1" key="1">
    <citation type="submission" date="2023-04" db="EMBL/GenBank/DDBJ databases">
        <authorList>
            <person name="Vijverberg K."/>
            <person name="Xiong W."/>
            <person name="Schranz E."/>
        </authorList>
    </citation>
    <scope>NUCLEOTIDE SEQUENCE</scope>
</reference>
<dbReference type="AlphaFoldDB" id="A0AA35YNH3"/>
<name>A0AA35YNH3_LACSI</name>
<protein>
    <submittedName>
        <fullName evidence="1">Uncharacterized protein</fullName>
    </submittedName>
</protein>
<accession>A0AA35YNH3</accession>
<sequence length="135" mass="15433">MCFWTIKRRGNRAAIASHPPPHVAIVIPTTTTSFLSISGAPFDQHHRENYFYGLPPETIAPSLSPWVLRLCESVPVVAADSISFILRLHHLFLRYKTKLAYIKIGYGLIRLEDISRRVEIILCVVFVVQRRIHEA</sequence>
<dbReference type="EMBL" id="OX465079">
    <property type="protein sequence ID" value="CAI9277296.1"/>
    <property type="molecule type" value="Genomic_DNA"/>
</dbReference>
<evidence type="ECO:0000313" key="2">
    <source>
        <dbReference type="Proteomes" id="UP001177003"/>
    </source>
</evidence>
<keyword evidence="2" id="KW-1185">Reference proteome</keyword>
<gene>
    <name evidence="1" type="ORF">LSALG_LOCUS17229</name>
</gene>
<evidence type="ECO:0000313" key="1">
    <source>
        <dbReference type="EMBL" id="CAI9277296.1"/>
    </source>
</evidence>
<dbReference type="Proteomes" id="UP001177003">
    <property type="component" value="Chromosome 3"/>
</dbReference>
<organism evidence="1 2">
    <name type="scientific">Lactuca saligna</name>
    <name type="common">Willowleaf lettuce</name>
    <dbReference type="NCBI Taxonomy" id="75948"/>
    <lineage>
        <taxon>Eukaryota</taxon>
        <taxon>Viridiplantae</taxon>
        <taxon>Streptophyta</taxon>
        <taxon>Embryophyta</taxon>
        <taxon>Tracheophyta</taxon>
        <taxon>Spermatophyta</taxon>
        <taxon>Magnoliopsida</taxon>
        <taxon>eudicotyledons</taxon>
        <taxon>Gunneridae</taxon>
        <taxon>Pentapetalae</taxon>
        <taxon>asterids</taxon>
        <taxon>campanulids</taxon>
        <taxon>Asterales</taxon>
        <taxon>Asteraceae</taxon>
        <taxon>Cichorioideae</taxon>
        <taxon>Cichorieae</taxon>
        <taxon>Lactucinae</taxon>
        <taxon>Lactuca</taxon>
    </lineage>
</organism>
<proteinExistence type="predicted"/>